<proteinExistence type="predicted"/>
<dbReference type="SUPFAM" id="SSF56112">
    <property type="entry name" value="Protein kinase-like (PK-like)"/>
    <property type="match status" value="1"/>
</dbReference>
<organism evidence="2 3">
    <name type="scientific">Prorocentrum cordatum</name>
    <dbReference type="NCBI Taxonomy" id="2364126"/>
    <lineage>
        <taxon>Eukaryota</taxon>
        <taxon>Sar</taxon>
        <taxon>Alveolata</taxon>
        <taxon>Dinophyceae</taxon>
        <taxon>Prorocentrales</taxon>
        <taxon>Prorocentraceae</taxon>
        <taxon>Prorocentrum</taxon>
    </lineage>
</organism>
<accession>A0ABN9R8N9</accession>
<protein>
    <recommendedName>
        <fullName evidence="4">Protein kinase domain-containing protein</fullName>
    </recommendedName>
</protein>
<reference evidence="2" key="1">
    <citation type="submission" date="2023-10" db="EMBL/GenBank/DDBJ databases">
        <authorList>
            <person name="Chen Y."/>
            <person name="Shah S."/>
            <person name="Dougan E. K."/>
            <person name="Thang M."/>
            <person name="Chan C."/>
        </authorList>
    </citation>
    <scope>NUCLEOTIDE SEQUENCE [LARGE SCALE GENOMIC DNA]</scope>
</reference>
<evidence type="ECO:0008006" key="4">
    <source>
        <dbReference type="Google" id="ProtNLM"/>
    </source>
</evidence>
<sequence length="278" mass="28658">AVVFEAGPGGEVPVDFRGMVGESLRPPELMDLRPYRATTVDPWCLGWSTFYPLAAQPLFLSADPDGEVPADFHGMVGKSSRTFYLLAAQPLFLSADPKQQDHCVCSQMALDFILRPMSLDPSKRVSIADALGHAGRADPRFGPCLLPAAVLPEAARGGQEGTADDQAAPGFVAALGAAPSAVREAATAGGAPGAWPLPSSGMQPSAVAGEAAVPYSTLRQAHGSPALPLRKPLDDALAGDELHGDDQAEYTSADGRIRCGADDGSDISSPSDGLAPTG</sequence>
<name>A0ABN9R8N9_9DINO</name>
<feature type="compositionally biased region" description="Low complexity" evidence="1">
    <location>
        <begin position="266"/>
        <end position="278"/>
    </location>
</feature>
<dbReference type="InterPro" id="IPR011009">
    <property type="entry name" value="Kinase-like_dom_sf"/>
</dbReference>
<evidence type="ECO:0000313" key="2">
    <source>
        <dbReference type="EMBL" id="CAK0815259.1"/>
    </source>
</evidence>
<dbReference type="Proteomes" id="UP001189429">
    <property type="component" value="Unassembled WGS sequence"/>
</dbReference>
<feature type="region of interest" description="Disordered" evidence="1">
    <location>
        <begin position="249"/>
        <end position="278"/>
    </location>
</feature>
<evidence type="ECO:0000256" key="1">
    <source>
        <dbReference type="SAM" id="MobiDB-lite"/>
    </source>
</evidence>
<dbReference type="EMBL" id="CAUYUJ010005869">
    <property type="protein sequence ID" value="CAK0815259.1"/>
    <property type="molecule type" value="Genomic_DNA"/>
</dbReference>
<keyword evidence="3" id="KW-1185">Reference proteome</keyword>
<evidence type="ECO:0000313" key="3">
    <source>
        <dbReference type="Proteomes" id="UP001189429"/>
    </source>
</evidence>
<feature type="non-terminal residue" evidence="2">
    <location>
        <position position="1"/>
    </location>
</feature>
<gene>
    <name evidence="2" type="ORF">PCOR1329_LOCUS18612</name>
</gene>
<dbReference type="Gene3D" id="1.10.510.10">
    <property type="entry name" value="Transferase(Phosphotransferase) domain 1"/>
    <property type="match status" value="1"/>
</dbReference>
<feature type="non-terminal residue" evidence="2">
    <location>
        <position position="278"/>
    </location>
</feature>
<comment type="caution">
    <text evidence="2">The sequence shown here is derived from an EMBL/GenBank/DDBJ whole genome shotgun (WGS) entry which is preliminary data.</text>
</comment>